<gene>
    <name evidence="6" type="ORF">KV113_09425</name>
</gene>
<dbReference type="EMBL" id="JAYJJU010000007">
    <property type="protein sequence ID" value="MEB3031776.1"/>
    <property type="molecule type" value="Genomic_DNA"/>
</dbReference>
<feature type="region of interest" description="Disordered" evidence="4">
    <location>
        <begin position="285"/>
        <end position="370"/>
    </location>
</feature>
<dbReference type="InterPro" id="IPR038332">
    <property type="entry name" value="PPE_sf"/>
</dbReference>
<keyword evidence="7" id="KW-1185">Reference proteome</keyword>
<feature type="compositionally biased region" description="Gly residues" evidence="4">
    <location>
        <begin position="324"/>
        <end position="350"/>
    </location>
</feature>
<dbReference type="Gene3D" id="1.20.1260.20">
    <property type="entry name" value="PPE superfamily"/>
    <property type="match status" value="1"/>
</dbReference>
<evidence type="ECO:0000313" key="7">
    <source>
        <dbReference type="Proteomes" id="UP001298593"/>
    </source>
</evidence>
<name>A0ABU5XWB8_9MYCO</name>
<sequence>MGAIQVDPQGLSSAGAALSGTAQQYVPPVAVAPGADQTSVQAVARLNAASEALVAQLNHASALREAGGQSVVDTANALVAQDEANAAAIASGTAAPVLAAARSVGAVPVAPPVAAIPPVPTVLAPMPGEELAKALYGGPGASSVHEVADAWAAYGDHLSELSRSLTSTGKAIDSSWDHGDQQAGANTARHAQWAAEMGEQAHTLAAHARTVADGYDNAKAHTPSPDEFAQTRRELNAAMARFRRSRGANATEVQQLTNKFATQQAEATAAVGGYHGQVTSASFMSGGMKTAPPITTGGGDKSGGDGGAGGRDRANEPHEKTEGDGGAGGQGPGGPSSAGSAADGGAGGTKQGLAGDIHQPYIAGPGGLGPANLPDSPPWMEIGHGSGNWVRSDDLPSAVIKAPGDLGPSPFYDTSGNPNTYMELVPHSGVWVLPQDFPGAQFLAPGALGPYGWDEYLPGSGIWLPSGELIPNKPWTLPGYRGPIPPA</sequence>
<evidence type="ECO:0000256" key="4">
    <source>
        <dbReference type="SAM" id="MobiDB-lite"/>
    </source>
</evidence>
<proteinExistence type="inferred from homology"/>
<evidence type="ECO:0000256" key="3">
    <source>
        <dbReference type="ARBA" id="ARBA00022989"/>
    </source>
</evidence>
<accession>A0ABU5XWB8</accession>
<feature type="compositionally biased region" description="Basic and acidic residues" evidence="4">
    <location>
        <begin position="310"/>
        <end position="323"/>
    </location>
</feature>
<dbReference type="InterPro" id="IPR003660">
    <property type="entry name" value="HAMP_dom"/>
</dbReference>
<protein>
    <submittedName>
        <fullName evidence="6">PPE domain-containing protein</fullName>
    </submittedName>
</protein>
<keyword evidence="3" id="KW-1133">Transmembrane helix</keyword>
<feature type="compositionally biased region" description="Gly residues" evidence="4">
    <location>
        <begin position="296"/>
        <end position="309"/>
    </location>
</feature>
<feature type="domain" description="HAMP" evidence="5">
    <location>
        <begin position="202"/>
        <end position="247"/>
    </location>
</feature>
<dbReference type="InterPro" id="IPR000030">
    <property type="entry name" value="PPE_dom"/>
</dbReference>
<comment type="similarity">
    <text evidence="1">Belongs to the mycobacterial PPE family.</text>
</comment>
<keyword evidence="2" id="KW-0812">Transmembrane</keyword>
<dbReference type="SUPFAM" id="SSF140459">
    <property type="entry name" value="PE/PPE dimer-like"/>
    <property type="match status" value="1"/>
</dbReference>
<dbReference type="Proteomes" id="UP001298593">
    <property type="component" value="Unassembled WGS sequence"/>
</dbReference>
<evidence type="ECO:0000259" key="5">
    <source>
        <dbReference type="PROSITE" id="PS50885"/>
    </source>
</evidence>
<evidence type="ECO:0000256" key="2">
    <source>
        <dbReference type="ARBA" id="ARBA00022692"/>
    </source>
</evidence>
<dbReference type="PROSITE" id="PS50885">
    <property type="entry name" value="HAMP"/>
    <property type="match status" value="1"/>
</dbReference>
<reference evidence="6 7" key="1">
    <citation type="submission" date="2023-12" db="EMBL/GenBank/DDBJ databases">
        <title>Description of new species of Mycobacterium terrae complex isolated from sewage at the Sao Paulo Zoological Park Foundation in Brazil.</title>
        <authorList>
            <person name="Romagnoli C.L."/>
            <person name="Conceicao E.C."/>
            <person name="Machado E."/>
            <person name="Barreto L.B.P.F."/>
            <person name="Sharma A."/>
            <person name="Silva N.M."/>
            <person name="Marques L.E."/>
            <person name="Juliana M.A."/>
            <person name="Lourenco M.C.S."/>
            <person name="Digiampietri L.A."/>
            <person name="Suffys P.N."/>
            <person name="Viana-Niero C."/>
        </authorList>
    </citation>
    <scope>NUCLEOTIDE SEQUENCE [LARGE SCALE GENOMIC DNA]</scope>
    <source>
        <strain evidence="6 7">MYC340</strain>
    </source>
</reference>
<dbReference type="Pfam" id="PF00823">
    <property type="entry name" value="PPE"/>
    <property type="match status" value="1"/>
</dbReference>
<organism evidence="6 7">
    <name type="scientific">[Mycobacterium] nativiensis</name>
    <dbReference type="NCBI Taxonomy" id="2855503"/>
    <lineage>
        <taxon>Bacteria</taxon>
        <taxon>Bacillati</taxon>
        <taxon>Actinomycetota</taxon>
        <taxon>Actinomycetes</taxon>
        <taxon>Mycobacteriales</taxon>
        <taxon>Mycobacteriaceae</taxon>
        <taxon>Mycolicibacter</taxon>
    </lineage>
</organism>
<evidence type="ECO:0000313" key="6">
    <source>
        <dbReference type="EMBL" id="MEB3031776.1"/>
    </source>
</evidence>
<keyword evidence="3" id="KW-0472">Membrane</keyword>
<comment type="caution">
    <text evidence="6">The sequence shown here is derived from an EMBL/GenBank/DDBJ whole genome shotgun (WGS) entry which is preliminary data.</text>
</comment>
<evidence type="ECO:0000256" key="1">
    <source>
        <dbReference type="ARBA" id="ARBA00010652"/>
    </source>
</evidence>
<dbReference type="RefSeq" id="WP_329779934.1">
    <property type="nucleotide sequence ID" value="NZ_JAYJJU010000007.1"/>
</dbReference>